<dbReference type="EMBL" id="JAUCMX010000399">
    <property type="protein sequence ID" value="KAK3505936.1"/>
    <property type="molecule type" value="Genomic_DNA"/>
</dbReference>
<dbReference type="AlphaFoldDB" id="A0AAE0UH74"/>
<feature type="compositionally biased region" description="Basic and acidic residues" evidence="1">
    <location>
        <begin position="18"/>
        <end position="39"/>
    </location>
</feature>
<comment type="caution">
    <text evidence="2">The sequence shown here is derived from an EMBL/GenBank/DDBJ whole genome shotgun (WGS) entry which is preliminary data.</text>
</comment>
<feature type="region of interest" description="Disordered" evidence="1">
    <location>
        <begin position="1"/>
        <end position="82"/>
    </location>
</feature>
<dbReference type="Gene3D" id="3.30.70.270">
    <property type="match status" value="1"/>
</dbReference>
<evidence type="ECO:0008006" key="4">
    <source>
        <dbReference type="Google" id="ProtNLM"/>
    </source>
</evidence>
<reference evidence="2" key="1">
    <citation type="submission" date="2023-06" db="EMBL/GenBank/DDBJ databases">
        <title>Male Hemibagrus guttatus genome.</title>
        <authorList>
            <person name="Bian C."/>
        </authorList>
    </citation>
    <scope>NUCLEOTIDE SEQUENCE</scope>
    <source>
        <strain evidence="2">Male_cb2023</strain>
        <tissue evidence="2">Muscle</tissue>
    </source>
</reference>
<dbReference type="SUPFAM" id="SSF56672">
    <property type="entry name" value="DNA/RNA polymerases"/>
    <property type="match status" value="1"/>
</dbReference>
<gene>
    <name evidence="2" type="ORF">QTP70_019264</name>
</gene>
<keyword evidence="3" id="KW-1185">Reference proteome</keyword>
<dbReference type="InterPro" id="IPR043502">
    <property type="entry name" value="DNA/RNA_pol_sf"/>
</dbReference>
<evidence type="ECO:0000313" key="2">
    <source>
        <dbReference type="EMBL" id="KAK3505936.1"/>
    </source>
</evidence>
<dbReference type="InterPro" id="IPR043128">
    <property type="entry name" value="Rev_trsase/Diguanyl_cyclase"/>
</dbReference>
<accession>A0AAE0UH74</accession>
<proteinExistence type="predicted"/>
<dbReference type="PANTHER" id="PTHR24559">
    <property type="entry name" value="TRANSPOSON TY3-I GAG-POL POLYPROTEIN"/>
    <property type="match status" value="1"/>
</dbReference>
<organism evidence="2 3">
    <name type="scientific">Hemibagrus guttatus</name>
    <dbReference type="NCBI Taxonomy" id="175788"/>
    <lineage>
        <taxon>Eukaryota</taxon>
        <taxon>Metazoa</taxon>
        <taxon>Chordata</taxon>
        <taxon>Craniata</taxon>
        <taxon>Vertebrata</taxon>
        <taxon>Euteleostomi</taxon>
        <taxon>Actinopterygii</taxon>
        <taxon>Neopterygii</taxon>
        <taxon>Teleostei</taxon>
        <taxon>Ostariophysi</taxon>
        <taxon>Siluriformes</taxon>
        <taxon>Bagridae</taxon>
        <taxon>Hemibagrus</taxon>
    </lineage>
</organism>
<evidence type="ECO:0000256" key="1">
    <source>
        <dbReference type="SAM" id="MobiDB-lite"/>
    </source>
</evidence>
<feature type="compositionally biased region" description="Low complexity" evidence="1">
    <location>
        <begin position="65"/>
        <end position="79"/>
    </location>
</feature>
<sequence>MVCRQRRKKPDPFAEPAIGREQKSNPEKQAESRQRESSNPKRQTRKGSAHPYLSPPKLEVAQNTGDSSLSRSDLGGLSSHYRGGSRAMLKERIIEESTKPWSSLTVVVPKLSGSLHLCNIFQRLNQISDFDSYPFPQVEDLMEFIGKAQFLSTLNLTKGYWQVALFPDTDPKTTFLTSSSHWQY</sequence>
<evidence type="ECO:0000313" key="3">
    <source>
        <dbReference type="Proteomes" id="UP001274896"/>
    </source>
</evidence>
<protein>
    <recommendedName>
        <fullName evidence="4">Transposon Ty3-I Gag-Pol polyprotein</fullName>
    </recommendedName>
</protein>
<dbReference type="PANTHER" id="PTHR24559:SF454">
    <property type="entry name" value="RIBONUCLEASE H"/>
    <property type="match status" value="1"/>
</dbReference>
<dbReference type="Proteomes" id="UP001274896">
    <property type="component" value="Unassembled WGS sequence"/>
</dbReference>
<dbReference type="InterPro" id="IPR053134">
    <property type="entry name" value="RNA-dir_DNA_polymerase"/>
</dbReference>
<dbReference type="Gene3D" id="3.10.10.10">
    <property type="entry name" value="HIV Type 1 Reverse Transcriptase, subunit A, domain 1"/>
    <property type="match status" value="1"/>
</dbReference>
<name>A0AAE0UH74_9TELE</name>